<evidence type="ECO:0000313" key="1">
    <source>
        <dbReference type="EMBL" id="KAF2745850.1"/>
    </source>
</evidence>
<evidence type="ECO:0000313" key="2">
    <source>
        <dbReference type="Proteomes" id="UP000799440"/>
    </source>
</evidence>
<sequence>MLRSISFPSPYPCALLALAASSPSSPFPLPSPTFPNPSVFPPAPPCCIACPNRVFSLAVTPCEFGVSDDVDFGIVVGCAV</sequence>
<feature type="non-terminal residue" evidence="1">
    <location>
        <position position="80"/>
    </location>
</feature>
<keyword evidence="2" id="KW-1185">Reference proteome</keyword>
<dbReference type="Proteomes" id="UP000799440">
    <property type="component" value="Unassembled WGS sequence"/>
</dbReference>
<accession>A0A6A6V8I3</accession>
<organism evidence="1 2">
    <name type="scientific">Sporormia fimetaria CBS 119925</name>
    <dbReference type="NCBI Taxonomy" id="1340428"/>
    <lineage>
        <taxon>Eukaryota</taxon>
        <taxon>Fungi</taxon>
        <taxon>Dikarya</taxon>
        <taxon>Ascomycota</taxon>
        <taxon>Pezizomycotina</taxon>
        <taxon>Dothideomycetes</taxon>
        <taxon>Pleosporomycetidae</taxon>
        <taxon>Pleosporales</taxon>
        <taxon>Sporormiaceae</taxon>
        <taxon>Sporormia</taxon>
    </lineage>
</organism>
<dbReference type="AlphaFoldDB" id="A0A6A6V8I3"/>
<name>A0A6A6V8I3_9PLEO</name>
<gene>
    <name evidence="1" type="ORF">M011DRAFT_469111</name>
</gene>
<protein>
    <submittedName>
        <fullName evidence="1">Uncharacterized protein</fullName>
    </submittedName>
</protein>
<dbReference type="EMBL" id="MU006580">
    <property type="protein sequence ID" value="KAF2745850.1"/>
    <property type="molecule type" value="Genomic_DNA"/>
</dbReference>
<proteinExistence type="predicted"/>
<reference evidence="1" key="1">
    <citation type="journal article" date="2020" name="Stud. Mycol.">
        <title>101 Dothideomycetes genomes: a test case for predicting lifestyles and emergence of pathogens.</title>
        <authorList>
            <person name="Haridas S."/>
            <person name="Albert R."/>
            <person name="Binder M."/>
            <person name="Bloem J."/>
            <person name="Labutti K."/>
            <person name="Salamov A."/>
            <person name="Andreopoulos B."/>
            <person name="Baker S."/>
            <person name="Barry K."/>
            <person name="Bills G."/>
            <person name="Bluhm B."/>
            <person name="Cannon C."/>
            <person name="Castanera R."/>
            <person name="Culley D."/>
            <person name="Daum C."/>
            <person name="Ezra D."/>
            <person name="Gonzalez J."/>
            <person name="Henrissat B."/>
            <person name="Kuo A."/>
            <person name="Liang C."/>
            <person name="Lipzen A."/>
            <person name="Lutzoni F."/>
            <person name="Magnuson J."/>
            <person name="Mondo S."/>
            <person name="Nolan M."/>
            <person name="Ohm R."/>
            <person name="Pangilinan J."/>
            <person name="Park H.-J."/>
            <person name="Ramirez L."/>
            <person name="Alfaro M."/>
            <person name="Sun H."/>
            <person name="Tritt A."/>
            <person name="Yoshinaga Y."/>
            <person name="Zwiers L.-H."/>
            <person name="Turgeon B."/>
            <person name="Goodwin S."/>
            <person name="Spatafora J."/>
            <person name="Crous P."/>
            <person name="Grigoriev I."/>
        </authorList>
    </citation>
    <scope>NUCLEOTIDE SEQUENCE</scope>
    <source>
        <strain evidence="1">CBS 119925</strain>
    </source>
</reference>